<name>A0A2G5K2I0_9RHOB</name>
<gene>
    <name evidence="1" type="ORF">BFP76_08910</name>
</gene>
<keyword evidence="2" id="KW-1185">Reference proteome</keyword>
<proteinExistence type="predicted"/>
<dbReference type="Proteomes" id="UP000231516">
    <property type="component" value="Unassembled WGS sequence"/>
</dbReference>
<dbReference type="EMBL" id="MDGM01000014">
    <property type="protein sequence ID" value="PIB23130.1"/>
    <property type="molecule type" value="Genomic_DNA"/>
</dbReference>
<sequence>MFGLQQENHISIGCESCLFNSMHPRKSLLCSATKYMAVQELNNHHNRLQYQNFTIAVPDGY</sequence>
<accession>A0A2G5K2I0</accession>
<dbReference type="AlphaFoldDB" id="A0A2G5K2I0"/>
<evidence type="ECO:0000313" key="1">
    <source>
        <dbReference type="EMBL" id="PIB23130.1"/>
    </source>
</evidence>
<organism evidence="1 2">
    <name type="scientific">Paramylibacter kogurei</name>
    <dbReference type="NCBI Taxonomy" id="1889778"/>
    <lineage>
        <taxon>Bacteria</taxon>
        <taxon>Pseudomonadati</taxon>
        <taxon>Pseudomonadota</taxon>
        <taxon>Alphaproteobacteria</taxon>
        <taxon>Rhodobacterales</taxon>
        <taxon>Paracoccaceae</taxon>
        <taxon>Paramylibacter</taxon>
    </lineage>
</organism>
<protein>
    <submittedName>
        <fullName evidence="1">Uncharacterized protein</fullName>
    </submittedName>
</protein>
<comment type="caution">
    <text evidence="1">The sequence shown here is derived from an EMBL/GenBank/DDBJ whole genome shotgun (WGS) entry which is preliminary data.</text>
</comment>
<evidence type="ECO:0000313" key="2">
    <source>
        <dbReference type="Proteomes" id="UP000231516"/>
    </source>
</evidence>
<reference evidence="1 2" key="1">
    <citation type="submission" date="2016-08" db="EMBL/GenBank/DDBJ databases">
        <title>Draft genome of Amylibacter sp. strain 4G11.</title>
        <authorList>
            <person name="Wong S.-K."/>
            <person name="Hamasaki K."/>
            <person name="Yoshizawa S."/>
        </authorList>
    </citation>
    <scope>NUCLEOTIDE SEQUENCE [LARGE SCALE GENOMIC DNA]</scope>
    <source>
        <strain evidence="1 2">4G11</strain>
    </source>
</reference>